<sequence>MSKPNVLMITVDHWPGKLLGIAGHPVVQTPTLDDLARAGVRFPNATTECPICIPARRSLMLGTSPRGHGDRVYNERSPMPTGTLAETFSAAGYQTFAVGKLHVFPQRNRIGFDDVLLDEEGRAQYGVTDDYELFLGDQGYVGQQFDHGMCTDGYVHRPWHLPERLHVTNWATQGMIRQIKRRDPTRPNFWYLSYRHPHPPLVPLQCYLDMYRDVEMDPPFAGDWYDEELPWMVASKRKRNEKHSAMQIANIRRAFYALCTHIDHQLRCVIGTLREERLLDDTIILFTADHGDTLGDHGLWAKASFYEGSCNVPMILVPTRGDTSIGAGVADDRLVTLSDVMPTLLGMTGIPVPSTCNGLSMVEEARRSTLYAEYGTDDTASRMIRNERYKLIYYPVGNTFQLFDLKKDPKELQNLAHSAEHEDIRAELTARLSSELYGDDVEWLRDGKFVGFPNRPANPRINRDLSSQRGHHWPPQPASDLTQALYSV</sequence>
<dbReference type="GO" id="GO:0008484">
    <property type="term" value="F:sulfuric ester hydrolase activity"/>
    <property type="evidence" value="ECO:0007669"/>
    <property type="project" value="TreeGrafter"/>
</dbReference>
<comment type="caution">
    <text evidence="4">The sequence shown here is derived from an EMBL/GenBank/DDBJ whole genome shotgun (WGS) entry which is preliminary data.</text>
</comment>
<dbReference type="InterPro" id="IPR017850">
    <property type="entry name" value="Alkaline_phosphatase_core_sf"/>
</dbReference>
<dbReference type="AlphaFoldDB" id="A0A3D8JWQ9"/>
<accession>A0A3D8JWQ9</accession>
<dbReference type="RefSeq" id="WP_115535043.1">
    <property type="nucleotide sequence ID" value="NZ_QRGA01000010.1"/>
</dbReference>
<protein>
    <submittedName>
        <fullName evidence="4">DUF4976 domain-containing protein</fullName>
    </submittedName>
</protein>
<gene>
    <name evidence="4" type="ORF">DWV00_18420</name>
</gene>
<dbReference type="Proteomes" id="UP000256838">
    <property type="component" value="Unassembled WGS sequence"/>
</dbReference>
<keyword evidence="1" id="KW-0479">Metal-binding</keyword>
<dbReference type="Gene3D" id="3.40.720.10">
    <property type="entry name" value="Alkaline Phosphatase, subunit A"/>
    <property type="match status" value="1"/>
</dbReference>
<dbReference type="Pfam" id="PF00884">
    <property type="entry name" value="Sulfatase"/>
    <property type="match status" value="1"/>
</dbReference>
<evidence type="ECO:0000313" key="4">
    <source>
        <dbReference type="EMBL" id="RDU97232.1"/>
    </source>
</evidence>
<dbReference type="OrthoDB" id="9766107at2"/>
<evidence type="ECO:0000256" key="2">
    <source>
        <dbReference type="ARBA" id="ARBA00022801"/>
    </source>
</evidence>
<dbReference type="GO" id="GO:0046872">
    <property type="term" value="F:metal ion binding"/>
    <property type="evidence" value="ECO:0007669"/>
    <property type="project" value="UniProtKB-KW"/>
</dbReference>
<feature type="domain" description="Sulfatase N-terminal" evidence="3">
    <location>
        <begin position="4"/>
        <end position="350"/>
    </location>
</feature>
<keyword evidence="5" id="KW-1185">Reference proteome</keyword>
<keyword evidence="2" id="KW-0378">Hydrolase</keyword>
<evidence type="ECO:0000259" key="3">
    <source>
        <dbReference type="Pfam" id="PF00884"/>
    </source>
</evidence>
<reference evidence="4 5" key="1">
    <citation type="submission" date="2018-08" db="EMBL/GenBank/DDBJ databases">
        <title>Paraburkholderia sp. DHOM06 isolated from forest soil.</title>
        <authorList>
            <person name="Gao Z.-H."/>
            <person name="Qiu L.-H."/>
        </authorList>
    </citation>
    <scope>NUCLEOTIDE SEQUENCE [LARGE SCALE GENOMIC DNA]</scope>
    <source>
        <strain evidence="4 5">DHOM06</strain>
    </source>
</reference>
<dbReference type="PANTHER" id="PTHR45953">
    <property type="entry name" value="IDURONATE 2-SULFATASE"/>
    <property type="match status" value="1"/>
</dbReference>
<dbReference type="SUPFAM" id="SSF53649">
    <property type="entry name" value="Alkaline phosphatase-like"/>
    <property type="match status" value="1"/>
</dbReference>
<organism evidence="4 5">
    <name type="scientific">Trinickia dinghuensis</name>
    <dbReference type="NCBI Taxonomy" id="2291023"/>
    <lineage>
        <taxon>Bacteria</taxon>
        <taxon>Pseudomonadati</taxon>
        <taxon>Pseudomonadota</taxon>
        <taxon>Betaproteobacteria</taxon>
        <taxon>Burkholderiales</taxon>
        <taxon>Burkholderiaceae</taxon>
        <taxon>Trinickia</taxon>
    </lineage>
</organism>
<dbReference type="GO" id="GO:0005737">
    <property type="term" value="C:cytoplasm"/>
    <property type="evidence" value="ECO:0007669"/>
    <property type="project" value="TreeGrafter"/>
</dbReference>
<name>A0A3D8JWQ9_9BURK</name>
<evidence type="ECO:0000256" key="1">
    <source>
        <dbReference type="ARBA" id="ARBA00022723"/>
    </source>
</evidence>
<proteinExistence type="predicted"/>
<dbReference type="EMBL" id="QRGA01000010">
    <property type="protein sequence ID" value="RDU97232.1"/>
    <property type="molecule type" value="Genomic_DNA"/>
</dbReference>
<dbReference type="PANTHER" id="PTHR45953:SF1">
    <property type="entry name" value="IDURONATE 2-SULFATASE"/>
    <property type="match status" value="1"/>
</dbReference>
<dbReference type="InterPro" id="IPR000917">
    <property type="entry name" value="Sulfatase_N"/>
</dbReference>
<evidence type="ECO:0000313" key="5">
    <source>
        <dbReference type="Proteomes" id="UP000256838"/>
    </source>
</evidence>